<evidence type="ECO:0000256" key="1">
    <source>
        <dbReference type="ARBA" id="ARBA00006739"/>
    </source>
</evidence>
<evidence type="ECO:0000313" key="6">
    <source>
        <dbReference type="EMBL" id="BCQ35690.1"/>
    </source>
</evidence>
<proteinExistence type="inferred from homology"/>
<keyword evidence="7" id="KW-1185">Reference proteome</keyword>
<dbReference type="EMBL" id="AP024329">
    <property type="protein sequence ID" value="BCQ35690.1"/>
    <property type="molecule type" value="Genomic_DNA"/>
</dbReference>
<reference evidence="6 7" key="1">
    <citation type="submission" date="2021-01" db="EMBL/GenBank/DDBJ databases">
        <title>Complete genome sequence of Erwinia rhapontici MAFF 311153.</title>
        <authorList>
            <person name="Morohoshi T."/>
            <person name="Someya N."/>
        </authorList>
    </citation>
    <scope>NUCLEOTIDE SEQUENCE [LARGE SCALE GENOMIC DNA]</scope>
    <source>
        <strain evidence="6 7">MAFF 311153</strain>
    </source>
</reference>
<dbReference type="RefSeq" id="WP_133841545.1">
    <property type="nucleotide sequence ID" value="NZ_AP024329.1"/>
</dbReference>
<name>A0ABM7N2L7_ERWRD</name>
<feature type="domain" description="Glycosyltransferase 2-like" evidence="5">
    <location>
        <begin position="10"/>
        <end position="170"/>
    </location>
</feature>
<evidence type="ECO:0000256" key="3">
    <source>
        <dbReference type="ARBA" id="ARBA00022679"/>
    </source>
</evidence>
<feature type="transmembrane region" description="Helical" evidence="4">
    <location>
        <begin position="288"/>
        <end position="306"/>
    </location>
</feature>
<dbReference type="Pfam" id="PF00535">
    <property type="entry name" value="Glycos_transf_2"/>
    <property type="match status" value="1"/>
</dbReference>
<keyword evidence="2" id="KW-0328">Glycosyltransferase</keyword>
<evidence type="ECO:0000256" key="2">
    <source>
        <dbReference type="ARBA" id="ARBA00022676"/>
    </source>
</evidence>
<dbReference type="InterPro" id="IPR029044">
    <property type="entry name" value="Nucleotide-diphossugar_trans"/>
</dbReference>
<dbReference type="Gene3D" id="3.90.550.10">
    <property type="entry name" value="Spore Coat Polysaccharide Biosynthesis Protein SpsA, Chain A"/>
    <property type="match status" value="1"/>
</dbReference>
<keyword evidence="4" id="KW-0812">Transmembrane</keyword>
<keyword evidence="4" id="KW-0472">Membrane</keyword>
<keyword evidence="4" id="KW-1133">Transmembrane helix</keyword>
<dbReference type="Proteomes" id="UP000677515">
    <property type="component" value="Chromosome"/>
</dbReference>
<protein>
    <recommendedName>
        <fullName evidence="5">Glycosyltransferase 2-like domain-containing protein</fullName>
    </recommendedName>
</protein>
<dbReference type="GeneID" id="99867319"/>
<keyword evidence="3" id="KW-0808">Transferase</keyword>
<dbReference type="PANTHER" id="PTHR43179">
    <property type="entry name" value="RHAMNOSYLTRANSFERASE WBBL"/>
    <property type="match status" value="1"/>
</dbReference>
<dbReference type="InterPro" id="IPR001173">
    <property type="entry name" value="Glyco_trans_2-like"/>
</dbReference>
<dbReference type="SUPFAM" id="SSF53448">
    <property type="entry name" value="Nucleotide-diphospho-sugar transferases"/>
    <property type="match status" value="1"/>
</dbReference>
<accession>A0ABM7N2L7</accession>
<dbReference type="CDD" id="cd00761">
    <property type="entry name" value="Glyco_tranf_GTA_type"/>
    <property type="match status" value="1"/>
</dbReference>
<comment type="similarity">
    <text evidence="1">Belongs to the glycosyltransferase 2 family.</text>
</comment>
<gene>
    <name evidence="6" type="ORF">ERHA53_30330</name>
</gene>
<dbReference type="PANTHER" id="PTHR43179:SF12">
    <property type="entry name" value="GALACTOFURANOSYLTRANSFERASE GLFT2"/>
    <property type="match status" value="1"/>
</dbReference>
<organism evidence="6 7">
    <name type="scientific">Erwinia rhapontici</name>
    <name type="common">Pectobacterium rhapontici</name>
    <dbReference type="NCBI Taxonomy" id="55212"/>
    <lineage>
        <taxon>Bacteria</taxon>
        <taxon>Pseudomonadati</taxon>
        <taxon>Pseudomonadota</taxon>
        <taxon>Gammaproteobacteria</taxon>
        <taxon>Enterobacterales</taxon>
        <taxon>Erwiniaceae</taxon>
        <taxon>Erwinia</taxon>
    </lineage>
</organism>
<evidence type="ECO:0000256" key="4">
    <source>
        <dbReference type="SAM" id="Phobius"/>
    </source>
</evidence>
<sequence length="327" mass="37714">MDELYIATVTYANRGELVVKTIESAIMSGAKKFIIVDNGSSSQSLTLIKEMHSRHAEIELFMINNEANMGSAFAFNQAMDLSCDIAASDSWVLFLDDDNVSVNDSIKRSYNIATSNENNSVYFLYRKDRQHYVDYIRTRKPETLLGKKNSFMQFTILGYLSKTLKIFSKNKDPHFHLNLSDIERVETPCGPYGGMLINVSVLKKGIRPKVEMFLYFDDTEFTMRLGRSGCRLWILPTCELIDIDQSWTEVKPARFSLPLFEAPEYKVKNTFRNRVFFERKYNNNSDTVYLMNISGFIFILFIKAILSGNIKKIPMIVESIIEGWKFK</sequence>
<evidence type="ECO:0000313" key="7">
    <source>
        <dbReference type="Proteomes" id="UP000677515"/>
    </source>
</evidence>
<evidence type="ECO:0000259" key="5">
    <source>
        <dbReference type="Pfam" id="PF00535"/>
    </source>
</evidence>